<dbReference type="EMBL" id="FOQG01000011">
    <property type="protein sequence ID" value="SFI65413.1"/>
    <property type="molecule type" value="Genomic_DNA"/>
</dbReference>
<dbReference type="STRING" id="1005945.SAMN05216561_11178"/>
<dbReference type="AlphaFoldDB" id="A0A1I3JYX4"/>
<dbReference type="PROSITE" id="PS00201">
    <property type="entry name" value="FLAVODOXIN"/>
    <property type="match status" value="1"/>
</dbReference>
<dbReference type="Pfam" id="PF00258">
    <property type="entry name" value="Flavodoxin_1"/>
    <property type="match status" value="1"/>
</dbReference>
<protein>
    <submittedName>
        <fullName evidence="2">Flavodoxin</fullName>
    </submittedName>
</protein>
<feature type="domain" description="Flavodoxin-like" evidence="1">
    <location>
        <begin position="9"/>
        <end position="174"/>
    </location>
</feature>
<reference evidence="2 3" key="1">
    <citation type="submission" date="2016-10" db="EMBL/GenBank/DDBJ databases">
        <authorList>
            <person name="de Groot N.N."/>
        </authorList>
    </citation>
    <scope>NUCLEOTIDE SEQUENCE [LARGE SCALE GENOMIC DNA]</scope>
    <source>
        <strain evidence="2 3">CGMCC 1.11156</strain>
    </source>
</reference>
<dbReference type="GO" id="GO:0010181">
    <property type="term" value="F:FMN binding"/>
    <property type="evidence" value="ECO:0007669"/>
    <property type="project" value="InterPro"/>
</dbReference>
<proteinExistence type="predicted"/>
<dbReference type="Proteomes" id="UP000198649">
    <property type="component" value="Unassembled WGS sequence"/>
</dbReference>
<dbReference type="InterPro" id="IPR001226">
    <property type="entry name" value="Flavodoxin_CS"/>
</dbReference>
<dbReference type="GO" id="GO:0009055">
    <property type="term" value="F:electron transfer activity"/>
    <property type="evidence" value="ECO:0007669"/>
    <property type="project" value="InterPro"/>
</dbReference>
<evidence type="ECO:0000313" key="2">
    <source>
        <dbReference type="EMBL" id="SFI65413.1"/>
    </source>
</evidence>
<organism evidence="2 3">
    <name type="scientific">Nocardioides psychrotolerans</name>
    <dbReference type="NCBI Taxonomy" id="1005945"/>
    <lineage>
        <taxon>Bacteria</taxon>
        <taxon>Bacillati</taxon>
        <taxon>Actinomycetota</taxon>
        <taxon>Actinomycetes</taxon>
        <taxon>Propionibacteriales</taxon>
        <taxon>Nocardioidaceae</taxon>
        <taxon>Nocardioides</taxon>
    </lineage>
</organism>
<dbReference type="PROSITE" id="PS50902">
    <property type="entry name" value="FLAVODOXIN_LIKE"/>
    <property type="match status" value="1"/>
</dbReference>
<evidence type="ECO:0000313" key="3">
    <source>
        <dbReference type="Proteomes" id="UP000198649"/>
    </source>
</evidence>
<dbReference type="Gene3D" id="3.40.50.360">
    <property type="match status" value="1"/>
</dbReference>
<evidence type="ECO:0000259" key="1">
    <source>
        <dbReference type="PROSITE" id="PS50902"/>
    </source>
</evidence>
<name>A0A1I3JYX4_9ACTN</name>
<dbReference type="RefSeq" id="WP_218031220.1">
    <property type="nucleotide sequence ID" value="NZ_BKAF01000013.1"/>
</dbReference>
<dbReference type="SUPFAM" id="SSF52218">
    <property type="entry name" value="Flavoproteins"/>
    <property type="match status" value="1"/>
</dbReference>
<dbReference type="InterPro" id="IPR029039">
    <property type="entry name" value="Flavoprotein-like_sf"/>
</dbReference>
<accession>A0A1I3JYX4</accession>
<dbReference type="CDD" id="cd01653">
    <property type="entry name" value="GATase1"/>
    <property type="match status" value="1"/>
</dbReference>
<sequence>MNHQVELRALVVYESMFGNTATIARAVTEGLEEGGFAVTILDVHDVHDVDSLDPSGFDLLVVGGPTHAFSLSRPATRQDAVRQGAPATAAEGDGLREWIATLPPGHDHLLATFDTRATQVRHLPKAASRSAARLITRRGFILVSRPTGFLVTTLQGGLVDGETQRALAWGRSLALETRHRLVPVPTA</sequence>
<dbReference type="InterPro" id="IPR008254">
    <property type="entry name" value="Flavodoxin/NO_synth"/>
</dbReference>
<gene>
    <name evidence="2" type="ORF">SAMN05216561_11178</name>
</gene>
<keyword evidence="3" id="KW-1185">Reference proteome</keyword>